<dbReference type="InterPro" id="IPR045053">
    <property type="entry name" value="MAN-like"/>
</dbReference>
<dbReference type="OrthoDB" id="337038at2759"/>
<comment type="caution">
    <text evidence="8">The sequence shown here is derived from an EMBL/GenBank/DDBJ whole genome shotgun (WGS) entry which is preliminary data.</text>
</comment>
<keyword evidence="5" id="KW-0326">Glycosidase</keyword>
<dbReference type="PANTHER" id="PTHR31451">
    <property type="match status" value="1"/>
</dbReference>
<evidence type="ECO:0000256" key="2">
    <source>
        <dbReference type="ARBA" id="ARBA00005641"/>
    </source>
</evidence>
<name>A0A8H3AGH5_9AGAM</name>
<dbReference type="SUPFAM" id="SSF48208">
    <property type="entry name" value="Six-hairpin glycosidases"/>
    <property type="match status" value="1"/>
</dbReference>
<evidence type="ECO:0000259" key="7">
    <source>
        <dbReference type="Pfam" id="PF26410"/>
    </source>
</evidence>
<organism evidence="8 9">
    <name type="scientific">Rhizoctonia solani</name>
    <dbReference type="NCBI Taxonomy" id="456999"/>
    <lineage>
        <taxon>Eukaryota</taxon>
        <taxon>Fungi</taxon>
        <taxon>Dikarya</taxon>
        <taxon>Basidiomycota</taxon>
        <taxon>Agaricomycotina</taxon>
        <taxon>Agaricomycetes</taxon>
        <taxon>Cantharellales</taxon>
        <taxon>Ceratobasidiaceae</taxon>
        <taxon>Rhizoctonia</taxon>
    </lineage>
</organism>
<evidence type="ECO:0000256" key="3">
    <source>
        <dbReference type="ARBA" id="ARBA00012706"/>
    </source>
</evidence>
<evidence type="ECO:0000259" key="6">
    <source>
        <dbReference type="Pfam" id="PF07944"/>
    </source>
</evidence>
<dbReference type="GO" id="GO:0016985">
    <property type="term" value="F:mannan endo-1,4-beta-mannosidase activity"/>
    <property type="evidence" value="ECO:0007669"/>
    <property type="project" value="UniProtKB-EC"/>
</dbReference>
<dbReference type="SUPFAM" id="SSF51445">
    <property type="entry name" value="(Trans)glycosidases"/>
    <property type="match status" value="2"/>
</dbReference>
<dbReference type="InterPro" id="IPR008928">
    <property type="entry name" value="6-hairpin_glycosidase_sf"/>
</dbReference>
<dbReference type="InterPro" id="IPR001547">
    <property type="entry name" value="Glyco_hydro_5"/>
</dbReference>
<accession>A0A8H3AGH5</accession>
<proteinExistence type="inferred from homology"/>
<dbReference type="Pfam" id="PF07944">
    <property type="entry name" value="Beta-AFase-like_GH127_cat"/>
    <property type="match status" value="1"/>
</dbReference>
<reference evidence="8" key="1">
    <citation type="submission" date="2021-01" db="EMBL/GenBank/DDBJ databases">
        <authorList>
            <person name="Kaushik A."/>
        </authorList>
    </citation>
    <scope>NUCLEOTIDE SEQUENCE</scope>
    <source>
        <strain evidence="8">Type strain: AG8-Rh-89/</strain>
    </source>
</reference>
<feature type="domain" description="Non-reducing end beta-L-arabinofuranosidase-like GH127 catalytic" evidence="6">
    <location>
        <begin position="65"/>
        <end position="402"/>
    </location>
</feature>
<dbReference type="EC" id="3.2.1.78" evidence="3"/>
<evidence type="ECO:0000256" key="1">
    <source>
        <dbReference type="ARBA" id="ARBA00001678"/>
    </source>
</evidence>
<protein>
    <recommendedName>
        <fullName evidence="3">mannan endo-1,4-beta-mannosidase</fullName>
        <ecNumber evidence="3">3.2.1.78</ecNumber>
    </recommendedName>
</protein>
<evidence type="ECO:0000313" key="8">
    <source>
        <dbReference type="EMBL" id="CAE6420538.1"/>
    </source>
</evidence>
<feature type="domain" description="Glycoside hydrolase family 5" evidence="7">
    <location>
        <begin position="682"/>
        <end position="988"/>
    </location>
</feature>
<dbReference type="EMBL" id="CAJMWZ010000519">
    <property type="protein sequence ID" value="CAE6420538.1"/>
    <property type="molecule type" value="Genomic_DNA"/>
</dbReference>
<comment type="similarity">
    <text evidence="2">Belongs to the glycosyl hydrolase 5 (cellulase A) family.</text>
</comment>
<dbReference type="InterPro" id="IPR012878">
    <property type="entry name" value="Beta-AFase-like_GH127_cat"/>
</dbReference>
<evidence type="ECO:0000256" key="5">
    <source>
        <dbReference type="ARBA" id="ARBA00023295"/>
    </source>
</evidence>
<dbReference type="Pfam" id="PF26410">
    <property type="entry name" value="GH5_mannosidase"/>
    <property type="match status" value="2"/>
</dbReference>
<dbReference type="GO" id="GO:0046355">
    <property type="term" value="P:mannan catabolic process"/>
    <property type="evidence" value="ECO:0007669"/>
    <property type="project" value="UniProtKB-ARBA"/>
</dbReference>
<evidence type="ECO:0000256" key="4">
    <source>
        <dbReference type="ARBA" id="ARBA00022801"/>
    </source>
</evidence>
<gene>
    <name evidence="8" type="ORF">RDB_LOCUS9396</name>
</gene>
<evidence type="ECO:0000313" key="9">
    <source>
        <dbReference type="Proteomes" id="UP000663850"/>
    </source>
</evidence>
<dbReference type="PANTHER" id="PTHR31451:SF21">
    <property type="entry name" value="MANNAN ENDO-1,4-BETA-MANNOSIDASE C"/>
    <property type="match status" value="1"/>
</dbReference>
<dbReference type="Gene3D" id="3.20.20.80">
    <property type="entry name" value="Glycosidases"/>
    <property type="match status" value="2"/>
</dbReference>
<keyword evidence="4" id="KW-0378">Hydrolase</keyword>
<feature type="domain" description="Glycoside hydrolase family 5" evidence="7">
    <location>
        <begin position="1057"/>
        <end position="1220"/>
    </location>
</feature>
<sequence>MSRVCYGREIQPNGWLRVQLQLQADGLGGHMHEFYPLHDAFRIKEGSWTGKGNVNYSDLNEAGSYWFNGLVPHAYVLDSPKLKASVREFLDHVLDTQWDDGWLGPETDDQWQPRWLWGRYPFLLGAIGMAEAEPELEDKIVHSLMRFIKLANKMLRQGKGIQDWTRETRWQDFALAMQWLHDRGGSPEYLRLLYDTMVRVKSVSTDWRSVFSEERFPKEAVTEWRIYWHGVNLAEGLKAMAVGYRFSKDKSGLYSSGTRIYSIPNDESELADAIKAWDRIHKYHGRPSGIFAADEYLAGLDPVRGTELCLVVEAMYSGSYLFQATGDSSIAERVERQAYNSLPATITGDMWAHQYVQQQNQIAARNMTPNPFPSDGPYSNVFGLEPDYPCCTVNHMQGFPKFVAAAFVKTLDGSGLVQVYNGPFKIETTLRGGNRVNVTVDTIYPFGDTVDVSITAKHSFDYFINLPHWAIDKNHVAIKTDLYKDLPVDIVGSRLLRLRVGAGNSRFHISYSPPIIIEPRPGGTVALHRGVLHYAYDIPRKVKVIDRHPNEARAVDLQMTPGGLWQYAIDPTTVRHEQTSDSINYPVFDQNGVSTSLVVSACLVEWGIDGETFAKPPPENPECVGPVKTIRLIPYGSTRLRISEFPSFLSQIAFNPLSTLMRSIIVATASLALLTGAAPSPKYVKPDGTRFELDGKPYYFAGTNCYWCSFTANMSDVEIAFDQAAKAGLNVIRTWGFNEVNVTRIPGGLPDYGGEGAGPTQIYYQSWNNSKPTINYGENGLQHFDKVVALAEKKGIKLVVALTNNWADYGGMDVYTVNLGGQYHDSFFVEPKIKAAFKSYVQAVVSRYRKSPAIFSWELANEPRCGADGVRNLPRGPNCNPTVTNQWMDEISRFIKKIDGVHMITTGEEGFFNFPGDPDWAYNGADGTDFYANTKLPAISYGTYHAYPDWWSKTPEWVLNFTVQHGIAQKKIGKPVVWEEYGWMTPEARLQSLGTVSNYTRLQAIGPWQKATIQNKLAGDQFWQLGISNLSFGRSTNDGFTIYLDDPEAKTLVYDHVKEFFVEPKIKAAFKNYVQAVVSRYRKSPAIFSWELANEPRCGADGVRNLPRGPSCNPTVTNQWMDEISRFIKKIDGFHMITTGEEGFFNFPGDPDWAYSGADGTDFYANTKLPAISYGTYHTYPDWWSKTPEWVLNFTVQHGIAQKNIGKPVVWEEYGWMSPEARLQYLGTVSNYTRLQAIGPWQKAVLENKLAGDQFWQLGISNLSSGRSTNDGFTIYLDDPEAKTLIYDHVKAVNAQNHK</sequence>
<dbReference type="InterPro" id="IPR017853">
    <property type="entry name" value="GH"/>
</dbReference>
<dbReference type="Proteomes" id="UP000663850">
    <property type="component" value="Unassembled WGS sequence"/>
</dbReference>
<comment type="catalytic activity">
    <reaction evidence="1">
        <text>Random hydrolysis of (1-&gt;4)-beta-D-mannosidic linkages in mannans, galactomannans and glucomannans.</text>
        <dbReference type="EC" id="3.2.1.78"/>
    </reaction>
</comment>